<evidence type="ECO:0000256" key="5">
    <source>
        <dbReference type="ARBA" id="ARBA00022842"/>
    </source>
</evidence>
<protein>
    <recommendedName>
        <fullName evidence="8">Ribonuclease H1 N-terminal domain-containing protein</fullName>
    </recommendedName>
</protein>
<evidence type="ECO:0000256" key="4">
    <source>
        <dbReference type="ARBA" id="ARBA00022801"/>
    </source>
</evidence>
<feature type="domain" description="Ribonuclease H1 N-terminal" evidence="8">
    <location>
        <begin position="223"/>
        <end position="265"/>
    </location>
</feature>
<reference evidence="9 10" key="1">
    <citation type="submission" date="2020-07" db="EMBL/GenBank/DDBJ databases">
        <title>Comparative genomics of pyrophilous fungi reveals a link between fire events and developmental genes.</title>
        <authorList>
            <consortium name="DOE Joint Genome Institute"/>
            <person name="Steindorff A.S."/>
            <person name="Carver A."/>
            <person name="Calhoun S."/>
            <person name="Stillman K."/>
            <person name="Liu H."/>
            <person name="Lipzen A."/>
            <person name="Pangilinan J."/>
            <person name="Labutti K."/>
            <person name="Bruns T.D."/>
            <person name="Grigoriev I.V."/>
        </authorList>
    </citation>
    <scope>NUCLEOTIDE SEQUENCE [LARGE SCALE GENOMIC DNA]</scope>
    <source>
        <strain evidence="9 10">CBS 144469</strain>
    </source>
</reference>
<sequence length="461" mass="49613">MAGIYKGFSNLTRAVQDSSALSFEPQLLRIMVKQSQQSNINQERSAFRGTLLSWAMKDLLGALIHSIDSRRNMLTVGALGETDYHPDTCGACGGTGFLLVPNVLRNDDCDSDVEVKSEDADSGDLPPGSSAPPSPEPASSSLLGTSAPSIPTLPAATALPTVIPPAVTTTAVAPIVVTASPPVVSYPISAVIPGFHSLGPNSAAPQPAPSPTNAVFTGPDEERFYAITKGIRVGIFGGWQSTSPYVTGVASASYTRHRTLELAYQAYEAAYHRGSVVRPGLGLGAPGPQISPSFALYRLCSKYQLTCRESPVAAGRLLLAELTARLEPLGSSPHSSRAGMWACTGTGYVDRYEINTPPPATPPGVSRAVFVTLYRDLVINQAYDVAIRRRRNAIAPKALTKQRIQNKIERLRATLRRILSVELNLERYVNRPVTVCEGSIYEVLYGPRISRLRPTKRRRLF</sequence>
<dbReference type="SUPFAM" id="SSF55658">
    <property type="entry name" value="L9 N-domain-like"/>
    <property type="match status" value="1"/>
</dbReference>
<accession>A0A8H6H5J8</accession>
<dbReference type="Pfam" id="PF01693">
    <property type="entry name" value="Cauli_VI"/>
    <property type="match status" value="1"/>
</dbReference>
<dbReference type="Proteomes" id="UP000521943">
    <property type="component" value="Unassembled WGS sequence"/>
</dbReference>
<feature type="region of interest" description="Disordered" evidence="7">
    <location>
        <begin position="113"/>
        <end position="146"/>
    </location>
</feature>
<dbReference type="GO" id="GO:0004521">
    <property type="term" value="F:RNA endonuclease activity"/>
    <property type="evidence" value="ECO:0007669"/>
    <property type="project" value="InterPro"/>
</dbReference>
<organism evidence="9 10">
    <name type="scientific">Ephemerocybe angulata</name>
    <dbReference type="NCBI Taxonomy" id="980116"/>
    <lineage>
        <taxon>Eukaryota</taxon>
        <taxon>Fungi</taxon>
        <taxon>Dikarya</taxon>
        <taxon>Basidiomycota</taxon>
        <taxon>Agaricomycotina</taxon>
        <taxon>Agaricomycetes</taxon>
        <taxon>Agaricomycetidae</taxon>
        <taxon>Agaricales</taxon>
        <taxon>Agaricineae</taxon>
        <taxon>Psathyrellaceae</taxon>
        <taxon>Ephemerocybe</taxon>
    </lineage>
</organism>
<dbReference type="CDD" id="cd09725">
    <property type="entry name" value="Cas2_I_II_III"/>
    <property type="match status" value="1"/>
</dbReference>
<dbReference type="AlphaFoldDB" id="A0A8H6H5J8"/>
<evidence type="ECO:0000256" key="6">
    <source>
        <dbReference type="ARBA" id="ARBA00023118"/>
    </source>
</evidence>
<keyword evidence="2" id="KW-0479">Metal-binding</keyword>
<feature type="compositionally biased region" description="Low complexity" evidence="7">
    <location>
        <begin position="137"/>
        <end position="146"/>
    </location>
</feature>
<evidence type="ECO:0000259" key="8">
    <source>
        <dbReference type="Pfam" id="PF01693"/>
    </source>
</evidence>
<dbReference type="OrthoDB" id="3122396at2759"/>
<evidence type="ECO:0000256" key="3">
    <source>
        <dbReference type="ARBA" id="ARBA00022759"/>
    </source>
</evidence>
<keyword evidence="10" id="KW-1185">Reference proteome</keyword>
<evidence type="ECO:0000313" key="10">
    <source>
        <dbReference type="Proteomes" id="UP000521943"/>
    </source>
</evidence>
<dbReference type="InterPro" id="IPR021127">
    <property type="entry name" value="CRISPR_associated_Cas2"/>
</dbReference>
<comment type="caution">
    <text evidence="9">The sequence shown here is derived from an EMBL/GenBank/DDBJ whole genome shotgun (WGS) entry which is preliminary data.</text>
</comment>
<dbReference type="InterPro" id="IPR009027">
    <property type="entry name" value="Ribosomal_bL9/RNase_H1_N"/>
</dbReference>
<keyword evidence="1" id="KW-0540">Nuclease</keyword>
<evidence type="ECO:0000256" key="1">
    <source>
        <dbReference type="ARBA" id="ARBA00022722"/>
    </source>
</evidence>
<gene>
    <name evidence="9" type="ORF">DFP72DRAFT_1086305</name>
</gene>
<dbReference type="GO" id="GO:0043571">
    <property type="term" value="P:maintenance of CRISPR repeat elements"/>
    <property type="evidence" value="ECO:0007669"/>
    <property type="project" value="InterPro"/>
</dbReference>
<keyword evidence="3" id="KW-0255">Endonuclease</keyword>
<dbReference type="EMBL" id="JACGCI010000382">
    <property type="protein sequence ID" value="KAF6740895.1"/>
    <property type="molecule type" value="Genomic_DNA"/>
</dbReference>
<dbReference type="InterPro" id="IPR011320">
    <property type="entry name" value="RNase_H1_N"/>
</dbReference>
<name>A0A8H6H5J8_9AGAR</name>
<keyword evidence="6" id="KW-0051">Antiviral defense</keyword>
<dbReference type="InterPro" id="IPR037056">
    <property type="entry name" value="RNase_H1_N_sf"/>
</dbReference>
<evidence type="ECO:0000256" key="2">
    <source>
        <dbReference type="ARBA" id="ARBA00022723"/>
    </source>
</evidence>
<proteinExistence type="predicted"/>
<evidence type="ECO:0000256" key="7">
    <source>
        <dbReference type="SAM" id="MobiDB-lite"/>
    </source>
</evidence>
<dbReference type="Gene3D" id="3.40.970.10">
    <property type="entry name" value="Ribonuclease H1, N-terminal domain"/>
    <property type="match status" value="1"/>
</dbReference>
<keyword evidence="4" id="KW-0378">Hydrolase</keyword>
<evidence type="ECO:0000313" key="9">
    <source>
        <dbReference type="EMBL" id="KAF6740895.1"/>
    </source>
</evidence>
<keyword evidence="5" id="KW-0460">Magnesium</keyword>